<organism evidence="2 5">
    <name type="scientific">Rhizobium fabae</name>
    <dbReference type="NCBI Taxonomy" id="573179"/>
    <lineage>
        <taxon>Bacteria</taxon>
        <taxon>Pseudomonadati</taxon>
        <taxon>Pseudomonadota</taxon>
        <taxon>Alphaproteobacteria</taxon>
        <taxon>Hyphomicrobiales</taxon>
        <taxon>Rhizobiaceae</taxon>
        <taxon>Rhizobium/Agrobacterium group</taxon>
        <taxon>Rhizobium</taxon>
    </lineage>
</organism>
<keyword evidence="1" id="KW-0812">Transmembrane</keyword>
<keyword evidence="4" id="KW-1185">Reference proteome</keyword>
<dbReference type="RefSeq" id="WP_126828327.1">
    <property type="nucleotide sequence ID" value="NZ_JACIDG010000008.1"/>
</dbReference>
<name>A0A7W6BEM9_9HYPH</name>
<evidence type="ECO:0000256" key="1">
    <source>
        <dbReference type="SAM" id="Phobius"/>
    </source>
</evidence>
<dbReference type="Proteomes" id="UP000545490">
    <property type="component" value="Unassembled WGS sequence"/>
</dbReference>
<reference evidence="3 4" key="1">
    <citation type="submission" date="2018-11" db="EMBL/GenBank/DDBJ databases">
        <authorList>
            <person name="Huo Y."/>
        </authorList>
    </citation>
    <scope>NUCLEOTIDE SEQUENCE [LARGE SCALE GENOMIC DNA]</scope>
    <source>
        <strain evidence="3 4">CCBAU 33202</strain>
    </source>
</reference>
<comment type="caution">
    <text evidence="2">The sequence shown here is derived from an EMBL/GenBank/DDBJ whole genome shotgun (WGS) entry which is preliminary data.</text>
</comment>
<gene>
    <name evidence="3" type="ORF">EFB14_20180</name>
    <name evidence="2" type="ORF">GGQ65_003486</name>
</gene>
<evidence type="ECO:0000313" key="4">
    <source>
        <dbReference type="Proteomes" id="UP000272004"/>
    </source>
</evidence>
<sequence>MDGKIRRKILLTAVIAAATGLLLPSIFGQPRIGNAGGDPWRNFIYDFQTLIAGFFAVGAAFVTFHQMQRFDARSEKRHEEQIKLALRPDVLRMQRANSPSVETMREWRDDMRRISSKWRPDHLQEDTIPARGTIIGLADGFEEEISRPTFQEATHLFSGKMTTLIEIILSEVHQKPSGTDDAAKLETWTYGILGWVDMFLEEFDQLYASYNRQAFI</sequence>
<reference evidence="2 5" key="2">
    <citation type="submission" date="2020-08" db="EMBL/GenBank/DDBJ databases">
        <title>Genomic Encyclopedia of Type Strains, Phase IV (KMG-IV): sequencing the most valuable type-strain genomes for metagenomic binning, comparative biology and taxonomic classification.</title>
        <authorList>
            <person name="Goeker M."/>
        </authorList>
    </citation>
    <scope>NUCLEOTIDE SEQUENCE [LARGE SCALE GENOMIC DNA]</scope>
    <source>
        <strain evidence="2 5">DSM 19331</strain>
    </source>
</reference>
<dbReference type="AlphaFoldDB" id="A0A7W6BEM9"/>
<accession>A0A7W6BEM9</accession>
<dbReference type="EMBL" id="RJJU01000010">
    <property type="protein sequence ID" value="RUM11183.1"/>
    <property type="molecule type" value="Genomic_DNA"/>
</dbReference>
<feature type="transmembrane region" description="Helical" evidence="1">
    <location>
        <begin position="44"/>
        <end position="64"/>
    </location>
</feature>
<keyword evidence="1" id="KW-0472">Membrane</keyword>
<dbReference type="EMBL" id="JACIDG010000008">
    <property type="protein sequence ID" value="MBB3916186.1"/>
    <property type="molecule type" value="Genomic_DNA"/>
</dbReference>
<evidence type="ECO:0000313" key="3">
    <source>
        <dbReference type="EMBL" id="RUM11183.1"/>
    </source>
</evidence>
<keyword evidence="1" id="KW-1133">Transmembrane helix</keyword>
<evidence type="ECO:0000313" key="5">
    <source>
        <dbReference type="Proteomes" id="UP000545490"/>
    </source>
</evidence>
<dbReference type="Proteomes" id="UP000272004">
    <property type="component" value="Unassembled WGS sequence"/>
</dbReference>
<proteinExistence type="predicted"/>
<protein>
    <submittedName>
        <fullName evidence="2">Uncharacterized protein</fullName>
    </submittedName>
</protein>
<evidence type="ECO:0000313" key="2">
    <source>
        <dbReference type="EMBL" id="MBB3916186.1"/>
    </source>
</evidence>